<dbReference type="Gene3D" id="4.10.280.10">
    <property type="entry name" value="Helix-loop-helix DNA-binding domain"/>
    <property type="match status" value="1"/>
</dbReference>
<reference evidence="4" key="1">
    <citation type="submission" date="2021-03" db="EMBL/GenBank/DDBJ databases">
        <title>Comparative genomics and phylogenomic investigation of the class Geoglossomycetes provide insights into ecological specialization and systematics.</title>
        <authorList>
            <person name="Melie T."/>
            <person name="Pirro S."/>
            <person name="Miller A.N."/>
            <person name="Quandt A."/>
        </authorList>
    </citation>
    <scope>NUCLEOTIDE SEQUENCE</scope>
    <source>
        <strain evidence="4">CAQ_001_2017</strain>
    </source>
</reference>
<evidence type="ECO:0000313" key="4">
    <source>
        <dbReference type="EMBL" id="KAH0566226.1"/>
    </source>
</evidence>
<dbReference type="Pfam" id="PF00010">
    <property type="entry name" value="HLH"/>
    <property type="match status" value="1"/>
</dbReference>
<feature type="region of interest" description="Disordered" evidence="2">
    <location>
        <begin position="96"/>
        <end position="171"/>
    </location>
</feature>
<sequence length="207" mass="22953">MDNLSLTNTLPPVGTLIEQANALEASLGTSGYGGLRLRLPFPSVPQAFGATNLASPPSPCNHHGCFSTDVLDQHSQPFHPKLIESLRRFSASRSRDSARVLMTPPRSPSNVKENGHGLFRLSKESNASIDGKERLKRLKHTRKEQDRRKKNKAETDRLRGRVPECSSQTSKAEVLARANDYINNLEQQLREAIDRLRAMEGHPPGAE</sequence>
<dbReference type="InterPro" id="IPR011598">
    <property type="entry name" value="bHLH_dom"/>
</dbReference>
<protein>
    <recommendedName>
        <fullName evidence="3">BHLH domain-containing protein</fullName>
    </recommendedName>
</protein>
<name>A0A9P8LIP7_9PEZI</name>
<evidence type="ECO:0000259" key="3">
    <source>
        <dbReference type="PROSITE" id="PS50888"/>
    </source>
</evidence>
<accession>A0A9P8LIP7</accession>
<dbReference type="InterPro" id="IPR036638">
    <property type="entry name" value="HLH_DNA-bd_sf"/>
</dbReference>
<keyword evidence="5" id="KW-1185">Reference proteome</keyword>
<evidence type="ECO:0000256" key="2">
    <source>
        <dbReference type="SAM" id="MobiDB-lite"/>
    </source>
</evidence>
<evidence type="ECO:0000256" key="1">
    <source>
        <dbReference type="SAM" id="Coils"/>
    </source>
</evidence>
<dbReference type="GO" id="GO:0046983">
    <property type="term" value="F:protein dimerization activity"/>
    <property type="evidence" value="ECO:0007669"/>
    <property type="project" value="InterPro"/>
</dbReference>
<organism evidence="4 5">
    <name type="scientific">Trichoglossum hirsutum</name>
    <dbReference type="NCBI Taxonomy" id="265104"/>
    <lineage>
        <taxon>Eukaryota</taxon>
        <taxon>Fungi</taxon>
        <taxon>Dikarya</taxon>
        <taxon>Ascomycota</taxon>
        <taxon>Pezizomycotina</taxon>
        <taxon>Geoglossomycetes</taxon>
        <taxon>Geoglossales</taxon>
        <taxon>Geoglossaceae</taxon>
        <taxon>Trichoglossum</taxon>
    </lineage>
</organism>
<feature type="domain" description="BHLH" evidence="3">
    <location>
        <begin position="135"/>
        <end position="185"/>
    </location>
</feature>
<comment type="caution">
    <text evidence="4">The sequence shown here is derived from an EMBL/GenBank/DDBJ whole genome shotgun (WGS) entry which is preliminary data.</text>
</comment>
<dbReference type="SUPFAM" id="SSF47459">
    <property type="entry name" value="HLH, helix-loop-helix DNA-binding domain"/>
    <property type="match status" value="1"/>
</dbReference>
<keyword evidence="1" id="KW-0175">Coiled coil</keyword>
<dbReference type="PROSITE" id="PS50888">
    <property type="entry name" value="BHLH"/>
    <property type="match status" value="1"/>
</dbReference>
<dbReference type="SMART" id="SM00353">
    <property type="entry name" value="HLH"/>
    <property type="match status" value="1"/>
</dbReference>
<gene>
    <name evidence="4" type="ORF">GP486_000373</name>
</gene>
<evidence type="ECO:0000313" key="5">
    <source>
        <dbReference type="Proteomes" id="UP000750711"/>
    </source>
</evidence>
<dbReference type="EMBL" id="JAGHQM010000023">
    <property type="protein sequence ID" value="KAH0566226.1"/>
    <property type="molecule type" value="Genomic_DNA"/>
</dbReference>
<dbReference type="Proteomes" id="UP000750711">
    <property type="component" value="Unassembled WGS sequence"/>
</dbReference>
<dbReference type="AlphaFoldDB" id="A0A9P8LIP7"/>
<feature type="compositionally biased region" description="Basic and acidic residues" evidence="2">
    <location>
        <begin position="143"/>
        <end position="162"/>
    </location>
</feature>
<feature type="coiled-coil region" evidence="1">
    <location>
        <begin position="171"/>
        <end position="202"/>
    </location>
</feature>
<proteinExistence type="predicted"/>